<dbReference type="GO" id="GO:0006302">
    <property type="term" value="P:double-strand break repair"/>
    <property type="evidence" value="ECO:0007669"/>
    <property type="project" value="TreeGrafter"/>
</dbReference>
<organism evidence="9 10">
    <name type="scientific">Kinneretia aquatilis</name>
    <dbReference type="NCBI Taxonomy" id="2070761"/>
    <lineage>
        <taxon>Bacteria</taxon>
        <taxon>Pseudomonadati</taxon>
        <taxon>Pseudomonadota</taxon>
        <taxon>Betaproteobacteria</taxon>
        <taxon>Burkholderiales</taxon>
        <taxon>Sphaerotilaceae</taxon>
        <taxon>Roseateles</taxon>
    </lineage>
</organism>
<evidence type="ECO:0000256" key="2">
    <source>
        <dbReference type="ARBA" id="ARBA00021310"/>
    </source>
</evidence>
<proteinExistence type="inferred from homology"/>
<protein>
    <recommendedName>
        <fullName evidence="2 7">DNA repair protein RecO</fullName>
    </recommendedName>
    <alternativeName>
        <fullName evidence="6 7">Recombination protein O</fullName>
    </alternativeName>
</protein>
<dbReference type="Pfam" id="PF11967">
    <property type="entry name" value="RecO_N"/>
    <property type="match status" value="1"/>
</dbReference>
<evidence type="ECO:0000256" key="7">
    <source>
        <dbReference type="HAMAP-Rule" id="MF_00201"/>
    </source>
</evidence>
<comment type="similarity">
    <text evidence="1 7">Belongs to the RecO family.</text>
</comment>
<keyword evidence="3 7" id="KW-0227">DNA damage</keyword>
<keyword evidence="10" id="KW-1185">Reference proteome</keyword>
<dbReference type="InterPro" id="IPR042242">
    <property type="entry name" value="RecO_C"/>
</dbReference>
<dbReference type="SUPFAM" id="SSF50249">
    <property type="entry name" value="Nucleic acid-binding proteins"/>
    <property type="match status" value="1"/>
</dbReference>
<keyword evidence="5 7" id="KW-0234">DNA repair</keyword>
<feature type="domain" description="DNA replication/recombination mediator RecO N-terminal" evidence="8">
    <location>
        <begin position="11"/>
        <end position="68"/>
    </location>
</feature>
<evidence type="ECO:0000256" key="5">
    <source>
        <dbReference type="ARBA" id="ARBA00023204"/>
    </source>
</evidence>
<evidence type="ECO:0000313" key="10">
    <source>
        <dbReference type="Proteomes" id="UP000235916"/>
    </source>
</evidence>
<reference evidence="9 10" key="1">
    <citation type="submission" date="2018-01" db="EMBL/GenBank/DDBJ databases">
        <title>Draft genome sequence of Paucibacter aquatile CR182 isolated from freshwater of the Nakdong River.</title>
        <authorList>
            <person name="Choi A."/>
            <person name="Chung E.J."/>
        </authorList>
    </citation>
    <scope>NUCLEOTIDE SEQUENCE [LARGE SCALE GENOMIC DNA]</scope>
    <source>
        <strain evidence="9 10">CR182</strain>
    </source>
</reference>
<dbReference type="PANTHER" id="PTHR33991:SF1">
    <property type="entry name" value="DNA REPAIR PROTEIN RECO"/>
    <property type="match status" value="1"/>
</dbReference>
<evidence type="ECO:0000259" key="8">
    <source>
        <dbReference type="Pfam" id="PF11967"/>
    </source>
</evidence>
<comment type="caution">
    <text evidence="9">The sequence shown here is derived from an EMBL/GenBank/DDBJ whole genome shotgun (WGS) entry which is preliminary data.</text>
</comment>
<accession>A0A2N8KWB0</accession>
<evidence type="ECO:0000256" key="3">
    <source>
        <dbReference type="ARBA" id="ARBA00022763"/>
    </source>
</evidence>
<dbReference type="InterPro" id="IPR003717">
    <property type="entry name" value="RecO"/>
</dbReference>
<dbReference type="PANTHER" id="PTHR33991">
    <property type="entry name" value="DNA REPAIR PROTEIN RECO"/>
    <property type="match status" value="1"/>
</dbReference>
<dbReference type="Pfam" id="PF02565">
    <property type="entry name" value="RecO_C"/>
    <property type="match status" value="1"/>
</dbReference>
<evidence type="ECO:0000256" key="6">
    <source>
        <dbReference type="ARBA" id="ARBA00033409"/>
    </source>
</evidence>
<keyword evidence="4 7" id="KW-0233">DNA recombination</keyword>
<sequence>MARGARAPAVQQAFVLHQYDWSESSLILDLFTREQGRLAVVAKGAKRPYSQLRAVLLPFQRIQVTLSKPAKSTDGNPAEVVTLRAAEWAGGSTLPAGAALFSGYYLNELLLKLLARQDAHPLLFEAYAQTLPQLHANEDAQSQAALRAFELRLLVETGLLPDLSVVTLTQAPLQLERSYGLAAEAGIQPLSVEAGGLDGSTWIHLQAALLHGSMAALQQACAPVLPQLKSALRGLLHYHLGGKPLRTRQVMLDVQKLLD</sequence>
<dbReference type="GO" id="GO:0043590">
    <property type="term" value="C:bacterial nucleoid"/>
    <property type="evidence" value="ECO:0007669"/>
    <property type="project" value="TreeGrafter"/>
</dbReference>
<dbReference type="RefSeq" id="WP_102767668.1">
    <property type="nucleotide sequence ID" value="NZ_POSP01000003.1"/>
</dbReference>
<dbReference type="SUPFAM" id="SSF57863">
    <property type="entry name" value="ArfGap/RecO-like zinc finger"/>
    <property type="match status" value="1"/>
</dbReference>
<dbReference type="InterPro" id="IPR022572">
    <property type="entry name" value="DNA_rep/recomb_RecO_N"/>
</dbReference>
<evidence type="ECO:0000256" key="1">
    <source>
        <dbReference type="ARBA" id="ARBA00007452"/>
    </source>
</evidence>
<name>A0A2N8KWB0_9BURK</name>
<dbReference type="OrthoDB" id="9804792at2"/>
<dbReference type="Gene3D" id="1.20.1440.120">
    <property type="entry name" value="Recombination protein O, C-terminal domain"/>
    <property type="match status" value="1"/>
</dbReference>
<evidence type="ECO:0000313" key="9">
    <source>
        <dbReference type="EMBL" id="PND37748.1"/>
    </source>
</evidence>
<dbReference type="AlphaFoldDB" id="A0A2N8KWB0"/>
<dbReference type="Proteomes" id="UP000235916">
    <property type="component" value="Unassembled WGS sequence"/>
</dbReference>
<dbReference type="InterPro" id="IPR037278">
    <property type="entry name" value="ARFGAP/RecO"/>
</dbReference>
<comment type="function">
    <text evidence="7">Involved in DNA repair and RecF pathway recombination.</text>
</comment>
<dbReference type="NCBIfam" id="TIGR00613">
    <property type="entry name" value="reco"/>
    <property type="match status" value="1"/>
</dbReference>
<evidence type="ECO:0000256" key="4">
    <source>
        <dbReference type="ARBA" id="ARBA00023172"/>
    </source>
</evidence>
<gene>
    <name evidence="7 9" type="primary">recO</name>
    <name evidence="9" type="ORF">C1O66_09580</name>
</gene>
<dbReference type="EMBL" id="POSP01000003">
    <property type="protein sequence ID" value="PND37748.1"/>
    <property type="molecule type" value="Genomic_DNA"/>
</dbReference>
<dbReference type="HAMAP" id="MF_00201">
    <property type="entry name" value="RecO"/>
    <property type="match status" value="1"/>
</dbReference>
<dbReference type="InterPro" id="IPR012340">
    <property type="entry name" value="NA-bd_OB-fold"/>
</dbReference>
<dbReference type="GO" id="GO:0006310">
    <property type="term" value="P:DNA recombination"/>
    <property type="evidence" value="ECO:0007669"/>
    <property type="project" value="UniProtKB-UniRule"/>
</dbReference>
<dbReference type="Gene3D" id="2.40.50.140">
    <property type="entry name" value="Nucleic acid-binding proteins"/>
    <property type="match status" value="1"/>
</dbReference>